<dbReference type="InterPro" id="IPR012337">
    <property type="entry name" value="RNaseH-like_sf"/>
</dbReference>
<dbReference type="EMBL" id="JAVXUP010003257">
    <property type="protein sequence ID" value="KAK2999521.1"/>
    <property type="molecule type" value="Genomic_DNA"/>
</dbReference>
<reference evidence="2" key="1">
    <citation type="submission" date="2022-12" db="EMBL/GenBank/DDBJ databases">
        <title>Draft genome assemblies for two species of Escallonia (Escalloniales).</title>
        <authorList>
            <person name="Chanderbali A."/>
            <person name="Dervinis C."/>
            <person name="Anghel I."/>
            <person name="Soltis D."/>
            <person name="Soltis P."/>
            <person name="Zapata F."/>
        </authorList>
    </citation>
    <scope>NUCLEOTIDE SEQUENCE</scope>
    <source>
        <strain evidence="2">UCBG64.0493</strain>
        <tissue evidence="2">Leaf</tissue>
    </source>
</reference>
<dbReference type="GO" id="GO:0003676">
    <property type="term" value="F:nucleic acid binding"/>
    <property type="evidence" value="ECO:0007669"/>
    <property type="project" value="InterPro"/>
</dbReference>
<evidence type="ECO:0000313" key="5">
    <source>
        <dbReference type="Proteomes" id="UP001188597"/>
    </source>
</evidence>
<proteinExistence type="predicted"/>
<feature type="domain" description="Integrase catalytic" evidence="1">
    <location>
        <begin position="1"/>
        <end position="155"/>
    </location>
</feature>
<dbReference type="Pfam" id="PF00665">
    <property type="entry name" value="rve"/>
    <property type="match status" value="1"/>
</dbReference>
<dbReference type="InterPro" id="IPR036397">
    <property type="entry name" value="RNaseH_sf"/>
</dbReference>
<dbReference type="PANTHER" id="PTHR37984:SF5">
    <property type="entry name" value="PROTEIN NYNRIN-LIKE"/>
    <property type="match status" value="1"/>
</dbReference>
<dbReference type="PANTHER" id="PTHR37984">
    <property type="entry name" value="PROTEIN CBG26694"/>
    <property type="match status" value="1"/>
</dbReference>
<dbReference type="PROSITE" id="PS50994">
    <property type="entry name" value="INTEGRASE"/>
    <property type="match status" value="1"/>
</dbReference>
<organism evidence="2 5">
    <name type="scientific">Escallonia herrerae</name>
    <dbReference type="NCBI Taxonomy" id="1293975"/>
    <lineage>
        <taxon>Eukaryota</taxon>
        <taxon>Viridiplantae</taxon>
        <taxon>Streptophyta</taxon>
        <taxon>Embryophyta</taxon>
        <taxon>Tracheophyta</taxon>
        <taxon>Spermatophyta</taxon>
        <taxon>Magnoliopsida</taxon>
        <taxon>eudicotyledons</taxon>
        <taxon>Gunneridae</taxon>
        <taxon>Pentapetalae</taxon>
        <taxon>asterids</taxon>
        <taxon>campanulids</taxon>
        <taxon>Escalloniales</taxon>
        <taxon>Escalloniaceae</taxon>
        <taxon>Escallonia</taxon>
    </lineage>
</organism>
<gene>
    <name evidence="3" type="ORF">RJ639_019007</name>
    <name evidence="4" type="ORF">RJ639_019008</name>
    <name evidence="2" type="ORF">RJ639_024626</name>
</gene>
<dbReference type="SUPFAM" id="SSF53098">
    <property type="entry name" value="Ribonuclease H-like"/>
    <property type="match status" value="1"/>
</dbReference>
<dbReference type="EMBL" id="JAVXUP010002538">
    <property type="protein sequence ID" value="KAK3002735.1"/>
    <property type="molecule type" value="Genomic_DNA"/>
</dbReference>
<dbReference type="Proteomes" id="UP001188597">
    <property type="component" value="Unassembled WGS sequence"/>
</dbReference>
<evidence type="ECO:0000313" key="2">
    <source>
        <dbReference type="EMBL" id="KAK2999521.1"/>
    </source>
</evidence>
<accession>A0AA89AER3</accession>
<comment type="caution">
    <text evidence="2">The sequence shown here is derived from an EMBL/GenBank/DDBJ whole genome shotgun (WGS) entry which is preliminary data.</text>
</comment>
<evidence type="ECO:0000313" key="4">
    <source>
        <dbReference type="EMBL" id="KAK3002736.1"/>
    </source>
</evidence>
<name>A0AA89AER3_9ASTE</name>
<dbReference type="AlphaFoldDB" id="A0AA89AER3"/>
<dbReference type="GO" id="GO:0015074">
    <property type="term" value="P:DNA integration"/>
    <property type="evidence" value="ECO:0007669"/>
    <property type="project" value="InterPro"/>
</dbReference>
<dbReference type="Gene3D" id="3.30.420.10">
    <property type="entry name" value="Ribonuclease H-like superfamily/Ribonuclease H"/>
    <property type="match status" value="1"/>
</dbReference>
<dbReference type="EMBL" id="JAVXUP010002538">
    <property type="protein sequence ID" value="KAK3002736.1"/>
    <property type="molecule type" value="Genomic_DNA"/>
</dbReference>
<dbReference type="InterPro" id="IPR050951">
    <property type="entry name" value="Retrovirus_Pol_polyprotein"/>
</dbReference>
<dbReference type="InterPro" id="IPR001584">
    <property type="entry name" value="Integrase_cat-core"/>
</dbReference>
<sequence length="160" mass="18084">MDILGPFPIASGQRRFVIVAIDYFTKWIEAKALATITSTKCVDFLWNNVICCFGIPKVLVVDNGKQFDNSNFRTFCTNLSIDLRFSFVTHQQSNGQIENMNRSILQGLKKKLDEAKGDGLMNSQRLDKPTQNIMPEQSANISQTFCPNRVMTEHSARAEC</sequence>
<evidence type="ECO:0000313" key="3">
    <source>
        <dbReference type="EMBL" id="KAK3002735.1"/>
    </source>
</evidence>
<protein>
    <recommendedName>
        <fullName evidence="1">Integrase catalytic domain-containing protein</fullName>
    </recommendedName>
</protein>
<evidence type="ECO:0000259" key="1">
    <source>
        <dbReference type="PROSITE" id="PS50994"/>
    </source>
</evidence>
<keyword evidence="5" id="KW-1185">Reference proteome</keyword>